<dbReference type="EMBL" id="KL660573">
    <property type="protein sequence ID" value="KFA65674.1"/>
    <property type="molecule type" value="Genomic_DNA"/>
</dbReference>
<evidence type="ECO:0000313" key="3">
    <source>
        <dbReference type="Proteomes" id="UP000028524"/>
    </source>
</evidence>
<keyword evidence="1" id="KW-0812">Transmembrane</keyword>
<dbReference type="OrthoDB" id="5086500at2759"/>
<dbReference type="PANTHER" id="PTHR34414:SF1">
    <property type="entry name" value="SUBTILISIN-LIKE SERINE PROTEASE"/>
    <property type="match status" value="1"/>
</dbReference>
<reference evidence="2 3" key="1">
    <citation type="journal article" date="2014" name="BMC Genomics">
        <title>Comparative genome sequencing reveals chemotype-specific gene clusters in the toxigenic black mold Stachybotrys.</title>
        <authorList>
            <person name="Semeiks J."/>
            <person name="Borek D."/>
            <person name="Otwinowski Z."/>
            <person name="Grishin N.V."/>
        </authorList>
    </citation>
    <scope>NUCLEOTIDE SEQUENCE [LARGE SCALE GENOMIC DNA]</scope>
    <source>
        <strain evidence="2 3">IBT 40285</strain>
    </source>
</reference>
<dbReference type="InterPro" id="IPR046536">
    <property type="entry name" value="DUF6601"/>
</dbReference>
<protein>
    <submittedName>
        <fullName evidence="2">Uncharacterized protein</fullName>
    </submittedName>
</protein>
<evidence type="ECO:0000313" key="2">
    <source>
        <dbReference type="EMBL" id="KFA65674.1"/>
    </source>
</evidence>
<dbReference type="Proteomes" id="UP000028524">
    <property type="component" value="Unassembled WGS sequence"/>
</dbReference>
<dbReference type="AlphaFoldDB" id="A0A084QNY9"/>
<evidence type="ECO:0000256" key="1">
    <source>
        <dbReference type="SAM" id="Phobius"/>
    </source>
</evidence>
<dbReference type="PANTHER" id="PTHR34414">
    <property type="entry name" value="HET DOMAIN-CONTAINING PROTEIN-RELATED"/>
    <property type="match status" value="1"/>
</dbReference>
<feature type="transmembrane region" description="Helical" evidence="1">
    <location>
        <begin position="287"/>
        <end position="314"/>
    </location>
</feature>
<accession>A0A084QNY9</accession>
<organism evidence="2 3">
    <name type="scientific">Stachybotrys chlorohalonatus (strain IBT 40285)</name>
    <dbReference type="NCBI Taxonomy" id="1283841"/>
    <lineage>
        <taxon>Eukaryota</taxon>
        <taxon>Fungi</taxon>
        <taxon>Dikarya</taxon>
        <taxon>Ascomycota</taxon>
        <taxon>Pezizomycotina</taxon>
        <taxon>Sordariomycetes</taxon>
        <taxon>Hypocreomycetidae</taxon>
        <taxon>Hypocreales</taxon>
        <taxon>Stachybotryaceae</taxon>
        <taxon>Stachybotrys</taxon>
    </lineage>
</organism>
<dbReference type="Pfam" id="PF20246">
    <property type="entry name" value="DUF6601"/>
    <property type="match status" value="1"/>
</dbReference>
<dbReference type="HOGENOM" id="CLU_043687_1_1_1"/>
<proteinExistence type="predicted"/>
<name>A0A084QNY9_STAC4</name>
<dbReference type="STRING" id="1283841.A0A084QNY9"/>
<dbReference type="InParanoid" id="A0A084QNY9"/>
<keyword evidence="1" id="KW-0472">Membrane</keyword>
<feature type="transmembrane region" description="Helical" evidence="1">
    <location>
        <begin position="253"/>
        <end position="275"/>
    </location>
</feature>
<keyword evidence="3" id="KW-1185">Reference proteome</keyword>
<dbReference type="OMA" id="WYYERIY"/>
<gene>
    <name evidence="2" type="ORF">S40285_09306</name>
</gene>
<sequence>MGSRSEIPKPSASAPFPHSVQLCDTLTSSTKTKGQHTLLSRNPSEEWLPGFPRVPLAHASGIVACLSRELTTPKLDAMFPYLWLVATQRSTHVSSLTNQLVRGREIVVTEDPELHVVWLHSRVFIKPIPPFLFSHALWEVYLGPASLPSLYSSETDELRRAALGYMRSYYHLIQHESDYRLAQEARLIPLEIGFSQFMAFIDHFGSVPDSAVNPRYIYGQLRLTRLNTWALPALGKWRFQKVHWQYADIFAQFYAPILLAFGFLSVLLAAMQVAAQVRPAWEEFASVAAWFSVICLLSMGLTGVAMLMLLVALVTKELMFAVRANKARGD</sequence>
<keyword evidence="1" id="KW-1133">Transmembrane helix</keyword>